<evidence type="ECO:0000313" key="1">
    <source>
        <dbReference type="EMBL" id="OCT79403.1"/>
    </source>
</evidence>
<gene>
    <name evidence="1" type="ORF">XELAEV_18026216mg</name>
</gene>
<proteinExistence type="predicted"/>
<dbReference type="EMBL" id="CM004474">
    <property type="protein sequence ID" value="OCT79403.1"/>
    <property type="molecule type" value="Genomic_DNA"/>
</dbReference>
<sequence length="76" mass="8601">MSVCPIKFYNLLQNVQDFSIRLLGTQNALGSVGHPSITNECLLICSLFLKVRGLSIRSLMEYWEHKTHKAPLDTIP</sequence>
<organism evidence="1 2">
    <name type="scientific">Xenopus laevis</name>
    <name type="common">African clawed frog</name>
    <dbReference type="NCBI Taxonomy" id="8355"/>
    <lineage>
        <taxon>Eukaryota</taxon>
        <taxon>Metazoa</taxon>
        <taxon>Chordata</taxon>
        <taxon>Craniata</taxon>
        <taxon>Vertebrata</taxon>
        <taxon>Euteleostomi</taxon>
        <taxon>Amphibia</taxon>
        <taxon>Batrachia</taxon>
        <taxon>Anura</taxon>
        <taxon>Pipoidea</taxon>
        <taxon>Pipidae</taxon>
        <taxon>Xenopodinae</taxon>
        <taxon>Xenopus</taxon>
        <taxon>Xenopus</taxon>
    </lineage>
</organism>
<dbReference type="Proteomes" id="UP000694892">
    <property type="component" value="Chromosome 5L"/>
</dbReference>
<reference evidence="2" key="1">
    <citation type="journal article" date="2016" name="Nature">
        <title>Genome evolution in the allotetraploid frog Xenopus laevis.</title>
        <authorList>
            <person name="Session A.M."/>
            <person name="Uno Y."/>
            <person name="Kwon T."/>
            <person name="Chapman J.A."/>
            <person name="Toyoda A."/>
            <person name="Takahashi S."/>
            <person name="Fukui A."/>
            <person name="Hikosaka A."/>
            <person name="Suzuki A."/>
            <person name="Kondo M."/>
            <person name="van Heeringen S.J."/>
            <person name="Quigley I."/>
            <person name="Heinz S."/>
            <person name="Ogino H."/>
            <person name="Ochi H."/>
            <person name="Hellsten U."/>
            <person name="Lyons J.B."/>
            <person name="Simakov O."/>
            <person name="Putnam N."/>
            <person name="Stites J."/>
            <person name="Kuroki Y."/>
            <person name="Tanaka T."/>
            <person name="Michiue T."/>
            <person name="Watanabe M."/>
            <person name="Bogdanovic O."/>
            <person name="Lister R."/>
            <person name="Georgiou G."/>
            <person name="Paranjpe S.S."/>
            <person name="van Kruijsbergen I."/>
            <person name="Shu S."/>
            <person name="Carlson J."/>
            <person name="Kinoshita T."/>
            <person name="Ohta Y."/>
            <person name="Mawaribuchi S."/>
            <person name="Jenkins J."/>
            <person name="Grimwood J."/>
            <person name="Schmutz J."/>
            <person name="Mitros T."/>
            <person name="Mozaffari S.V."/>
            <person name="Suzuki Y."/>
            <person name="Haramoto Y."/>
            <person name="Yamamoto T.S."/>
            <person name="Takagi C."/>
            <person name="Heald R."/>
            <person name="Miller K."/>
            <person name="Haudenschild C."/>
            <person name="Kitzman J."/>
            <person name="Nakayama T."/>
            <person name="Izutsu Y."/>
            <person name="Robert J."/>
            <person name="Fortriede J."/>
            <person name="Burns K."/>
            <person name="Lotay V."/>
            <person name="Karimi K."/>
            <person name="Yasuoka Y."/>
            <person name="Dichmann D.S."/>
            <person name="Flajnik M.F."/>
            <person name="Houston D.W."/>
            <person name="Shendure J."/>
            <person name="DuPasquier L."/>
            <person name="Vize P.D."/>
            <person name="Zorn A.M."/>
            <person name="Ito M."/>
            <person name="Marcotte E.M."/>
            <person name="Wallingford J.B."/>
            <person name="Ito Y."/>
            <person name="Asashima M."/>
            <person name="Ueno N."/>
            <person name="Matsuda Y."/>
            <person name="Veenstra G.J."/>
            <person name="Fujiyama A."/>
            <person name="Harland R.M."/>
            <person name="Taira M."/>
            <person name="Rokhsar D.S."/>
        </authorList>
    </citation>
    <scope>NUCLEOTIDE SEQUENCE [LARGE SCALE GENOMIC DNA]</scope>
    <source>
        <strain evidence="2">J</strain>
    </source>
</reference>
<accession>A0A974CTH7</accession>
<dbReference type="AlphaFoldDB" id="A0A974CTH7"/>
<name>A0A974CTH7_XENLA</name>
<protein>
    <submittedName>
        <fullName evidence="1">Uncharacterized protein</fullName>
    </submittedName>
</protein>
<evidence type="ECO:0000313" key="2">
    <source>
        <dbReference type="Proteomes" id="UP000694892"/>
    </source>
</evidence>